<gene>
    <name evidence="1" type="ORF">AALT52_01140</name>
</gene>
<dbReference type="InterPro" id="IPR009983">
    <property type="entry name" value="UPF0358"/>
</dbReference>
<dbReference type="Gene3D" id="1.10.287.750">
    <property type="entry name" value="SO2669-like"/>
    <property type="match status" value="1"/>
</dbReference>
<organism evidence="1 2">
    <name type="scientific">Ligilactobacillus faecis</name>
    <dbReference type="NCBI Taxonomy" id="762833"/>
    <lineage>
        <taxon>Bacteria</taxon>
        <taxon>Bacillati</taxon>
        <taxon>Bacillota</taxon>
        <taxon>Bacilli</taxon>
        <taxon>Lactobacillales</taxon>
        <taxon>Lactobacillaceae</taxon>
        <taxon>Ligilactobacillus</taxon>
    </lineage>
</organism>
<dbReference type="Pfam" id="PF07408">
    <property type="entry name" value="DUF1507"/>
    <property type="match status" value="1"/>
</dbReference>
<comment type="caution">
    <text evidence="1">The sequence shown here is derived from an EMBL/GenBank/DDBJ whole genome shotgun (WGS) entry which is preliminary data.</text>
</comment>
<accession>A0ABV4DM00</accession>
<dbReference type="SUPFAM" id="SSF140404">
    <property type="entry name" value="EF2458-like"/>
    <property type="match status" value="1"/>
</dbReference>
<dbReference type="InterPro" id="IPR036270">
    <property type="entry name" value="UPF0358_sf"/>
</dbReference>
<dbReference type="EMBL" id="JBCLUF010000002">
    <property type="protein sequence ID" value="MEY8661503.1"/>
    <property type="molecule type" value="Genomic_DNA"/>
</dbReference>
<dbReference type="Proteomes" id="UP001565236">
    <property type="component" value="Unassembled WGS sequence"/>
</dbReference>
<sequence length="96" mass="10487">MEKVISKQNALSILEKDATEICQLLGKQSNLLCRTACPAFEEVADTRIYGFSCEVKFLERAGLLSKNEGNALIRALEEKLGAIQAKTVREAGVADD</sequence>
<protein>
    <submittedName>
        <fullName evidence="1">DUF1507 family protein</fullName>
    </submittedName>
</protein>
<proteinExistence type="predicted"/>
<evidence type="ECO:0000313" key="2">
    <source>
        <dbReference type="Proteomes" id="UP001565236"/>
    </source>
</evidence>
<dbReference type="RefSeq" id="WP_369940215.1">
    <property type="nucleotide sequence ID" value="NZ_JBCLUF010000002.1"/>
</dbReference>
<evidence type="ECO:0000313" key="1">
    <source>
        <dbReference type="EMBL" id="MEY8661503.1"/>
    </source>
</evidence>
<name>A0ABV4DM00_9LACO</name>
<keyword evidence="2" id="KW-1185">Reference proteome</keyword>
<reference evidence="1 2" key="1">
    <citation type="submission" date="2024-03" db="EMBL/GenBank/DDBJ databases">
        <title>Mouse gut bacterial collection (mGBC) of GemPharmatech.</title>
        <authorList>
            <person name="He Y."/>
            <person name="Dong L."/>
            <person name="Wu D."/>
            <person name="Gao X."/>
            <person name="Lin Z."/>
        </authorList>
    </citation>
    <scope>NUCLEOTIDE SEQUENCE [LARGE SCALE GENOMIC DNA]</scope>
    <source>
        <strain evidence="1 2">15-30</strain>
    </source>
</reference>